<dbReference type="Proteomes" id="UP001234178">
    <property type="component" value="Unassembled WGS sequence"/>
</dbReference>
<organism evidence="1 2">
    <name type="scientific">Daphnia magna</name>
    <dbReference type="NCBI Taxonomy" id="35525"/>
    <lineage>
        <taxon>Eukaryota</taxon>
        <taxon>Metazoa</taxon>
        <taxon>Ecdysozoa</taxon>
        <taxon>Arthropoda</taxon>
        <taxon>Crustacea</taxon>
        <taxon>Branchiopoda</taxon>
        <taxon>Diplostraca</taxon>
        <taxon>Cladocera</taxon>
        <taxon>Anomopoda</taxon>
        <taxon>Daphniidae</taxon>
        <taxon>Daphnia</taxon>
    </lineage>
</organism>
<proteinExistence type="predicted"/>
<protein>
    <submittedName>
        <fullName evidence="1">Uncharacterized protein</fullName>
    </submittedName>
</protein>
<dbReference type="EMBL" id="JAOYFB010000003">
    <property type="protein sequence ID" value="KAK4010609.1"/>
    <property type="molecule type" value="Genomic_DNA"/>
</dbReference>
<comment type="caution">
    <text evidence="1">The sequence shown here is derived from an EMBL/GenBank/DDBJ whole genome shotgun (WGS) entry which is preliminary data.</text>
</comment>
<name>A0ABQ9ZCH5_9CRUS</name>
<gene>
    <name evidence="1" type="ORF">OUZ56_019750</name>
</gene>
<keyword evidence="2" id="KW-1185">Reference proteome</keyword>
<sequence>MRKSVGGVLHMASIADLQFPADGSVKGISNAKNNEIVKLGEDYLTKKQMRRSPHLLEVNTNL</sequence>
<accession>A0ABQ9ZCH5</accession>
<evidence type="ECO:0000313" key="1">
    <source>
        <dbReference type="EMBL" id="KAK4010609.1"/>
    </source>
</evidence>
<evidence type="ECO:0000313" key="2">
    <source>
        <dbReference type="Proteomes" id="UP001234178"/>
    </source>
</evidence>
<reference evidence="1 2" key="1">
    <citation type="journal article" date="2023" name="Nucleic Acids Res.">
        <title>The hologenome of Daphnia magna reveals possible DNA methylation and microbiome-mediated evolution of the host genome.</title>
        <authorList>
            <person name="Chaturvedi A."/>
            <person name="Li X."/>
            <person name="Dhandapani V."/>
            <person name="Marshall H."/>
            <person name="Kissane S."/>
            <person name="Cuenca-Cambronero M."/>
            <person name="Asole G."/>
            <person name="Calvet F."/>
            <person name="Ruiz-Romero M."/>
            <person name="Marangio P."/>
            <person name="Guigo R."/>
            <person name="Rago D."/>
            <person name="Mirbahai L."/>
            <person name="Eastwood N."/>
            <person name="Colbourne J.K."/>
            <person name="Zhou J."/>
            <person name="Mallon E."/>
            <person name="Orsini L."/>
        </authorList>
    </citation>
    <scope>NUCLEOTIDE SEQUENCE [LARGE SCALE GENOMIC DNA]</scope>
    <source>
        <strain evidence="1">LRV0_1</strain>
    </source>
</reference>